<dbReference type="EMBL" id="JYDS01005442">
    <property type="protein sequence ID" value="KRY94418.1"/>
    <property type="molecule type" value="Genomic_DNA"/>
</dbReference>
<proteinExistence type="predicted"/>
<dbReference type="Proteomes" id="UP000054805">
    <property type="component" value="Unassembled WGS sequence"/>
</dbReference>
<evidence type="ECO:0000313" key="3">
    <source>
        <dbReference type="Proteomes" id="UP000054805"/>
    </source>
</evidence>
<keyword evidence="3" id="KW-1185">Reference proteome</keyword>
<sequence length="31" mass="3497">MAPEWRAGIISLDLGFCSESLHTHLFPLLKN</sequence>
<comment type="caution">
    <text evidence="2">The sequence shown here is derived from an EMBL/GenBank/DDBJ whole genome shotgun (WGS) entry which is preliminary data.</text>
</comment>
<dbReference type="AlphaFoldDB" id="A0A0V1G9R7"/>
<dbReference type="EMBL" id="JYDS01004691">
    <property type="protein sequence ID" value="KRY94976.1"/>
    <property type="molecule type" value="Genomic_DNA"/>
</dbReference>
<protein>
    <submittedName>
        <fullName evidence="2">Uncharacterized protein</fullName>
    </submittedName>
</protein>
<gene>
    <name evidence="1" type="ORF">T4B_11045</name>
    <name evidence="2" type="ORF">T4B_13696</name>
</gene>
<name>A0A0V1G9R7_TRIPS</name>
<reference evidence="2 3" key="1">
    <citation type="submission" date="2015-01" db="EMBL/GenBank/DDBJ databases">
        <title>Evolution of Trichinella species and genotypes.</title>
        <authorList>
            <person name="Korhonen P.K."/>
            <person name="Edoardo P."/>
            <person name="Giuseppe L.R."/>
            <person name="Gasser R.B."/>
        </authorList>
    </citation>
    <scope>NUCLEOTIDE SEQUENCE [LARGE SCALE GENOMIC DNA]</scope>
    <source>
        <strain evidence="2">ISS588</strain>
    </source>
</reference>
<evidence type="ECO:0000313" key="1">
    <source>
        <dbReference type="EMBL" id="KRY94418.1"/>
    </source>
</evidence>
<organism evidence="2 3">
    <name type="scientific">Trichinella pseudospiralis</name>
    <name type="common">Parasitic roundworm</name>
    <dbReference type="NCBI Taxonomy" id="6337"/>
    <lineage>
        <taxon>Eukaryota</taxon>
        <taxon>Metazoa</taxon>
        <taxon>Ecdysozoa</taxon>
        <taxon>Nematoda</taxon>
        <taxon>Enoplea</taxon>
        <taxon>Dorylaimia</taxon>
        <taxon>Trichinellida</taxon>
        <taxon>Trichinellidae</taxon>
        <taxon>Trichinella</taxon>
    </lineage>
</organism>
<accession>A0A0V1G9R7</accession>
<evidence type="ECO:0000313" key="2">
    <source>
        <dbReference type="EMBL" id="KRY94976.1"/>
    </source>
</evidence>